<dbReference type="AlphaFoldDB" id="A0A1H2IIX5"/>
<keyword evidence="2" id="KW-1185">Reference proteome</keyword>
<proteinExistence type="predicted"/>
<dbReference type="Proteomes" id="UP000182977">
    <property type="component" value="Chromosome I"/>
</dbReference>
<protein>
    <submittedName>
        <fullName evidence="1">Uncharacterized protein</fullName>
    </submittedName>
</protein>
<evidence type="ECO:0000313" key="1">
    <source>
        <dbReference type="EMBL" id="SDU43828.1"/>
    </source>
</evidence>
<organism evidence="1 2">
    <name type="scientific">Jiangella alkaliphila</name>
    <dbReference type="NCBI Taxonomy" id="419479"/>
    <lineage>
        <taxon>Bacteria</taxon>
        <taxon>Bacillati</taxon>
        <taxon>Actinomycetota</taxon>
        <taxon>Actinomycetes</taxon>
        <taxon>Jiangellales</taxon>
        <taxon>Jiangellaceae</taxon>
        <taxon>Jiangella</taxon>
    </lineage>
</organism>
<accession>A0A1H2IIX5</accession>
<sequence>MDPRLQPQTPDVDPMVTTAVMNVRDRFGAEGLRDLMALAQMELRNVEAAEQRLAALAEPAVAAEPEPVDSADTQAWLAYTEAAPDHEDDRR</sequence>
<reference evidence="2" key="1">
    <citation type="submission" date="2016-10" db="EMBL/GenBank/DDBJ databases">
        <authorList>
            <person name="Varghese N."/>
            <person name="Submissions S."/>
        </authorList>
    </citation>
    <scope>NUCLEOTIDE SEQUENCE [LARGE SCALE GENOMIC DNA]</scope>
    <source>
        <strain evidence="2">DSM 45079</strain>
    </source>
</reference>
<evidence type="ECO:0000313" key="2">
    <source>
        <dbReference type="Proteomes" id="UP000182977"/>
    </source>
</evidence>
<gene>
    <name evidence="1" type="ORF">SAMN04488563_1742</name>
</gene>
<dbReference type="EMBL" id="LT629791">
    <property type="protein sequence ID" value="SDU43828.1"/>
    <property type="molecule type" value="Genomic_DNA"/>
</dbReference>
<name>A0A1H2IIX5_9ACTN</name>